<comment type="similarity">
    <text evidence="2 9">Belongs to the membrane fusion protein (MFP) (TC 8.A.1) family.</text>
</comment>
<comment type="caution">
    <text evidence="13">The sequence shown here is derived from an EMBL/GenBank/DDBJ whole genome shotgun (WGS) entry which is preliminary data.</text>
</comment>
<keyword evidence="10" id="KW-0175">Coiled coil</keyword>
<feature type="coiled-coil region" evidence="10">
    <location>
        <begin position="136"/>
        <end position="229"/>
    </location>
</feature>
<dbReference type="SUPFAM" id="SSF111369">
    <property type="entry name" value="HlyD-like secretion proteins"/>
    <property type="match status" value="1"/>
</dbReference>
<keyword evidence="3 9" id="KW-0813">Transport</keyword>
<dbReference type="Proteomes" id="UP000252706">
    <property type="component" value="Unassembled WGS sequence"/>
</dbReference>
<dbReference type="InterPro" id="IPR010129">
    <property type="entry name" value="T1SS_HlyD"/>
</dbReference>
<keyword evidence="5 9" id="KW-0997">Cell inner membrane</keyword>
<organism evidence="13 14">
    <name type="scientific">Phaeobacter gallaeciensis</name>
    <dbReference type="NCBI Taxonomy" id="60890"/>
    <lineage>
        <taxon>Bacteria</taxon>
        <taxon>Pseudomonadati</taxon>
        <taxon>Pseudomonadota</taxon>
        <taxon>Alphaproteobacteria</taxon>
        <taxon>Rhodobacterales</taxon>
        <taxon>Roseobacteraceae</taxon>
        <taxon>Phaeobacter</taxon>
    </lineage>
</organism>
<evidence type="ECO:0000256" key="3">
    <source>
        <dbReference type="ARBA" id="ARBA00022448"/>
    </source>
</evidence>
<dbReference type="AlphaFoldDB" id="A0A366X463"/>
<comment type="subcellular location">
    <subcellularLocation>
        <location evidence="1 9">Cell inner membrane</location>
        <topology evidence="1 9">Single-pass membrane protein</topology>
    </subcellularLocation>
</comment>
<dbReference type="PROSITE" id="PS00543">
    <property type="entry name" value="HLYD_FAMILY"/>
    <property type="match status" value="1"/>
</dbReference>
<dbReference type="InterPro" id="IPR058781">
    <property type="entry name" value="HH_AprE-like"/>
</dbReference>
<evidence type="ECO:0000256" key="6">
    <source>
        <dbReference type="ARBA" id="ARBA00022692"/>
    </source>
</evidence>
<keyword evidence="6 9" id="KW-0812">Transmembrane</keyword>
<feature type="transmembrane region" description="Helical" evidence="9">
    <location>
        <begin position="20"/>
        <end position="40"/>
    </location>
</feature>
<feature type="coiled-coil region" evidence="10">
    <location>
        <begin position="259"/>
        <end position="286"/>
    </location>
</feature>
<dbReference type="Pfam" id="PF26002">
    <property type="entry name" value="Beta-barrel_AprE"/>
    <property type="match status" value="1"/>
</dbReference>
<dbReference type="NCBIfam" id="TIGR01843">
    <property type="entry name" value="type_I_hlyD"/>
    <property type="match status" value="1"/>
</dbReference>
<dbReference type="GO" id="GO:0005886">
    <property type="term" value="C:plasma membrane"/>
    <property type="evidence" value="ECO:0007669"/>
    <property type="project" value="UniProtKB-SubCell"/>
</dbReference>
<evidence type="ECO:0000256" key="7">
    <source>
        <dbReference type="ARBA" id="ARBA00022989"/>
    </source>
</evidence>
<protein>
    <recommendedName>
        <fullName evidence="9">Membrane fusion protein (MFP) family protein</fullName>
    </recommendedName>
</protein>
<evidence type="ECO:0000256" key="9">
    <source>
        <dbReference type="RuleBase" id="RU365093"/>
    </source>
</evidence>
<evidence type="ECO:0000256" key="5">
    <source>
        <dbReference type="ARBA" id="ARBA00022519"/>
    </source>
</evidence>
<evidence type="ECO:0000256" key="1">
    <source>
        <dbReference type="ARBA" id="ARBA00004377"/>
    </source>
</evidence>
<keyword evidence="4 9" id="KW-1003">Cell membrane</keyword>
<dbReference type="EMBL" id="QOCE01000028">
    <property type="protein sequence ID" value="RBW55908.1"/>
    <property type="molecule type" value="Genomic_DNA"/>
</dbReference>
<dbReference type="PANTHER" id="PTHR30386">
    <property type="entry name" value="MEMBRANE FUSION SUBUNIT OF EMRAB-TOLC MULTIDRUG EFFLUX PUMP"/>
    <property type="match status" value="1"/>
</dbReference>
<evidence type="ECO:0000313" key="13">
    <source>
        <dbReference type="EMBL" id="RBW55908.1"/>
    </source>
</evidence>
<dbReference type="InterPro" id="IPR058982">
    <property type="entry name" value="Beta-barrel_AprE"/>
</dbReference>
<dbReference type="Gene3D" id="2.40.50.100">
    <property type="match status" value="1"/>
</dbReference>
<evidence type="ECO:0000256" key="2">
    <source>
        <dbReference type="ARBA" id="ARBA00009477"/>
    </source>
</evidence>
<dbReference type="Gene3D" id="2.40.30.170">
    <property type="match status" value="1"/>
</dbReference>
<proteinExistence type="inferred from homology"/>
<dbReference type="GO" id="GO:0009306">
    <property type="term" value="P:protein secretion"/>
    <property type="evidence" value="ECO:0007669"/>
    <property type="project" value="InterPro"/>
</dbReference>
<evidence type="ECO:0000256" key="8">
    <source>
        <dbReference type="ARBA" id="ARBA00023136"/>
    </source>
</evidence>
<reference evidence="13 14" key="1">
    <citation type="submission" date="2018-07" db="EMBL/GenBank/DDBJ databases">
        <title>Modular assembly of carbohydrate-degrading microbial communities in the ocean.</title>
        <authorList>
            <person name="Enke T.N."/>
            <person name="Datta M.S."/>
            <person name="Schwartzman J.A."/>
            <person name="Cermak N."/>
            <person name="Schmitz D.A."/>
            <person name="Barrere J."/>
            <person name="Cordero O.X."/>
        </authorList>
    </citation>
    <scope>NUCLEOTIDE SEQUENCE [LARGE SCALE GENOMIC DNA]</scope>
    <source>
        <strain evidence="13 14">C3M10</strain>
    </source>
</reference>
<keyword evidence="7 9" id="KW-1133">Transmembrane helix</keyword>
<name>A0A366X463_9RHOB</name>
<feature type="domain" description="AprE-like long alpha-helical hairpin" evidence="11">
    <location>
        <begin position="97"/>
        <end position="277"/>
    </location>
</feature>
<feature type="domain" description="AprE-like beta-barrel" evidence="12">
    <location>
        <begin position="326"/>
        <end position="411"/>
    </location>
</feature>
<accession>A0A366X463</accession>
<evidence type="ECO:0000313" key="14">
    <source>
        <dbReference type="Proteomes" id="UP000252706"/>
    </source>
</evidence>
<dbReference type="InterPro" id="IPR050739">
    <property type="entry name" value="MFP"/>
</dbReference>
<keyword evidence="8 9" id="KW-0472">Membrane</keyword>
<dbReference type="PRINTS" id="PR01490">
    <property type="entry name" value="RTXTOXIND"/>
</dbReference>
<dbReference type="PANTHER" id="PTHR30386:SF26">
    <property type="entry name" value="TRANSPORT PROTEIN COMB"/>
    <property type="match status" value="1"/>
</dbReference>
<dbReference type="RefSeq" id="WP_113823267.1">
    <property type="nucleotide sequence ID" value="NZ_QOCE01000028.1"/>
</dbReference>
<dbReference type="Pfam" id="PF25994">
    <property type="entry name" value="HH_AprE"/>
    <property type="match status" value="1"/>
</dbReference>
<evidence type="ECO:0000256" key="4">
    <source>
        <dbReference type="ARBA" id="ARBA00022475"/>
    </source>
</evidence>
<dbReference type="OrthoDB" id="9810980at2"/>
<sequence length="434" mass="47803">MSNQYGDHDFELSETAGAKWARRSAMVLVVGLAILIFWMVRTSIDEVTKARGAIEPIANVQRVESFAGGQVKSVLVTPGQKVQVGDLLVTLDQTEALSDLKNIRSKSAALSLEIERLTSLVERREPDFSKFEEDFAELVTREAAALDAQLAFLEAERSVTRSQIVEKKAELAAIEAELPELMSELRIANDERAIQEDLFNRKLAPRTRLAELNTQVAQYRFELARLAGRQSVTEAEIGELEHSIERINLEETAKARSRIVDAITERRTLSEQAAKLNKRLSETEVVAPVAGVVQAIPDEKTGDVIEAGGVVAVLVPLDGGLHFVGSITPRDVAFVEVGQSVRLKVDSFDFSRYGALQGTVTEISPTTRIDQRGNAFYDLEISLQSTTISQTANDGLDVLPGMTGEADIRTGTKTVFEYVWKPIYTNLDLALSER</sequence>
<evidence type="ECO:0000259" key="12">
    <source>
        <dbReference type="Pfam" id="PF26002"/>
    </source>
</evidence>
<evidence type="ECO:0000256" key="10">
    <source>
        <dbReference type="SAM" id="Coils"/>
    </source>
</evidence>
<evidence type="ECO:0000259" key="11">
    <source>
        <dbReference type="Pfam" id="PF25994"/>
    </source>
</evidence>
<dbReference type="InterPro" id="IPR006144">
    <property type="entry name" value="Secretion_HlyD_CS"/>
</dbReference>
<gene>
    <name evidence="13" type="ORF">DS909_09760</name>
</gene>